<evidence type="ECO:0000313" key="16">
    <source>
        <dbReference type="Proteomes" id="UP000037122"/>
    </source>
</evidence>
<sequence length="429" mass="49566">MKIFSFLTLATVTLAATIAKRGPKASDWDYENKTVNGVNLGGWFLLEPYITPSLFKAFEPGEIPVDEYHYTMFLGKEEAKRRLEHHWDTWYQESDFEAMADAGINTVRIPVGYWAYGMKEDDPYVLGQDFYLERALGWARKYGIVAWIDLHGAPGSQNGSGSSGLRGSFDSLEELRKSIGFLHDDNLSLTLTVLQKIFDKYGGSEFEDVVSGIELLNEPLGIVSDMNKLKNFYRWGYGNMRYLNSLSYNNVIISDAFMEEPGYWNDFMTVDEGYWKVVVDHHHYQWHTPEELGMNITEHVQLACELGTNHTKEYHWNIVGEWSAALTDCAMWLNGIGRGSRWLGQYMNSPKFGECEPYTNPDEWTEEHKQNLRRFIEGQIDAYSTASGWIFWNWKCENAVEWDMSRLIQLGVFPQPFSDRQYPNQCGYD</sequence>
<dbReference type="Gene3D" id="3.20.20.80">
    <property type="entry name" value="Glycosidases"/>
    <property type="match status" value="1"/>
</dbReference>
<evidence type="ECO:0000256" key="1">
    <source>
        <dbReference type="ARBA" id="ARBA00004613"/>
    </source>
</evidence>
<dbReference type="InterPro" id="IPR050386">
    <property type="entry name" value="Glycosyl_hydrolase_5"/>
</dbReference>
<accession>A0A0L0P041</accession>
<dbReference type="VEuPathDB" id="FungiDB:QG37_03897"/>
<proteinExistence type="inferred from homology"/>
<keyword evidence="5 12" id="KW-0378">Hydrolase</keyword>
<comment type="caution">
    <text evidence="15">The sequence shown here is derived from an EMBL/GenBank/DDBJ whole genome shotgun (WGS) entry which is preliminary data.</text>
</comment>
<comment type="subcellular location">
    <subcellularLocation>
        <location evidence="1">Secreted</location>
    </subcellularLocation>
</comment>
<reference evidence="16" key="1">
    <citation type="journal article" date="2015" name="BMC Genomics">
        <title>Draft genome of a commonly misdiagnosed multidrug resistant pathogen Candida auris.</title>
        <authorList>
            <person name="Chatterjee S."/>
            <person name="Alampalli S.V."/>
            <person name="Nageshan R.K."/>
            <person name="Chettiar S.T."/>
            <person name="Joshi S."/>
            <person name="Tatu U.S."/>
        </authorList>
    </citation>
    <scope>NUCLEOTIDE SEQUENCE [LARGE SCALE GENOMIC DNA]</scope>
    <source>
        <strain evidence="16">6684</strain>
    </source>
</reference>
<dbReference type="GO" id="GO:0005576">
    <property type="term" value="C:extracellular region"/>
    <property type="evidence" value="ECO:0007669"/>
    <property type="project" value="UniProtKB-SubCell"/>
</dbReference>
<dbReference type="InterPro" id="IPR017853">
    <property type="entry name" value="GH"/>
</dbReference>
<keyword evidence="7" id="KW-0961">Cell wall biogenesis/degradation</keyword>
<feature type="signal peptide" evidence="13">
    <location>
        <begin position="1"/>
        <end position="15"/>
    </location>
</feature>
<keyword evidence="6 12" id="KW-0326">Glycosidase</keyword>
<evidence type="ECO:0000256" key="6">
    <source>
        <dbReference type="ARBA" id="ARBA00023295"/>
    </source>
</evidence>
<dbReference type="GO" id="GO:0004338">
    <property type="term" value="F:glucan exo-1,3-beta-glucosidase activity"/>
    <property type="evidence" value="ECO:0007669"/>
    <property type="project" value="UniProtKB-EC"/>
</dbReference>
<dbReference type="GO" id="GO:0009251">
    <property type="term" value="P:glucan catabolic process"/>
    <property type="evidence" value="ECO:0007669"/>
    <property type="project" value="TreeGrafter"/>
</dbReference>
<dbReference type="VEuPathDB" id="FungiDB:CJI96_0004673"/>
<dbReference type="AlphaFoldDB" id="A0A0L0P041"/>
<evidence type="ECO:0000256" key="8">
    <source>
        <dbReference type="ARBA" id="ARBA00036824"/>
    </source>
</evidence>
<gene>
    <name evidence="15" type="ORF">QG37_03897</name>
</gene>
<protein>
    <recommendedName>
        <fullName evidence="11">Glucan 1,3-beta-glucosidase</fullName>
        <ecNumber evidence="9">3.2.1.58</ecNumber>
    </recommendedName>
    <alternativeName>
        <fullName evidence="10">Exo-1,3-beta-glucanase</fullName>
    </alternativeName>
</protein>
<dbReference type="Proteomes" id="UP000037122">
    <property type="component" value="Unassembled WGS sequence"/>
</dbReference>
<dbReference type="VEuPathDB" id="FungiDB:B9J08_004477"/>
<keyword evidence="3" id="KW-0964">Secreted</keyword>
<organism evidence="15 16">
    <name type="scientific">Candidozyma auris</name>
    <name type="common">Yeast</name>
    <name type="synonym">Candida auris</name>
    <dbReference type="NCBI Taxonomy" id="498019"/>
    <lineage>
        <taxon>Eukaryota</taxon>
        <taxon>Fungi</taxon>
        <taxon>Dikarya</taxon>
        <taxon>Ascomycota</taxon>
        <taxon>Saccharomycotina</taxon>
        <taxon>Pichiomycetes</taxon>
        <taxon>Metschnikowiaceae</taxon>
        <taxon>Candidozyma</taxon>
    </lineage>
</organism>
<dbReference type="VEuPathDB" id="FungiDB:CJJ07_004058"/>
<evidence type="ECO:0000259" key="14">
    <source>
        <dbReference type="Pfam" id="PF00150"/>
    </source>
</evidence>
<comment type="catalytic activity">
    <reaction evidence="8">
        <text>Successive hydrolysis of beta-D-glucose units from the non-reducing ends of (1-&gt;3)-beta-D-glucans, releasing alpha-glucose.</text>
        <dbReference type="EC" id="3.2.1.58"/>
    </reaction>
</comment>
<dbReference type="GO" id="GO:0071555">
    <property type="term" value="P:cell wall organization"/>
    <property type="evidence" value="ECO:0007669"/>
    <property type="project" value="UniProtKB-KW"/>
</dbReference>
<dbReference type="VEuPathDB" id="FungiDB:CJI97_004974"/>
<dbReference type="InterPro" id="IPR001547">
    <property type="entry name" value="Glyco_hydro_5"/>
</dbReference>
<evidence type="ECO:0000256" key="12">
    <source>
        <dbReference type="RuleBase" id="RU361153"/>
    </source>
</evidence>
<evidence type="ECO:0000313" key="15">
    <source>
        <dbReference type="EMBL" id="KND99350.1"/>
    </source>
</evidence>
<dbReference type="SUPFAM" id="SSF51445">
    <property type="entry name" value="(Trans)glycosidases"/>
    <property type="match status" value="1"/>
</dbReference>
<comment type="similarity">
    <text evidence="2 12">Belongs to the glycosyl hydrolase 5 (cellulase A) family.</text>
</comment>
<dbReference type="PANTHER" id="PTHR31297">
    <property type="entry name" value="GLUCAN ENDO-1,6-BETA-GLUCOSIDASE B"/>
    <property type="match status" value="1"/>
</dbReference>
<evidence type="ECO:0000256" key="3">
    <source>
        <dbReference type="ARBA" id="ARBA00022525"/>
    </source>
</evidence>
<dbReference type="Pfam" id="PF00150">
    <property type="entry name" value="Cellulase"/>
    <property type="match status" value="1"/>
</dbReference>
<dbReference type="EMBL" id="LGST01000025">
    <property type="protein sequence ID" value="KND99350.1"/>
    <property type="molecule type" value="Genomic_DNA"/>
</dbReference>
<evidence type="ECO:0000256" key="5">
    <source>
        <dbReference type="ARBA" id="ARBA00022801"/>
    </source>
</evidence>
<evidence type="ECO:0000256" key="7">
    <source>
        <dbReference type="ARBA" id="ARBA00023316"/>
    </source>
</evidence>
<evidence type="ECO:0000256" key="4">
    <source>
        <dbReference type="ARBA" id="ARBA00022729"/>
    </source>
</evidence>
<dbReference type="FunFam" id="3.20.20.80:FF:000033">
    <property type="entry name" value="Glucan 1,3-beta-glucosidase A"/>
    <property type="match status" value="1"/>
</dbReference>
<evidence type="ECO:0000256" key="9">
    <source>
        <dbReference type="ARBA" id="ARBA00038929"/>
    </source>
</evidence>
<evidence type="ECO:0000256" key="10">
    <source>
        <dbReference type="ARBA" id="ARBA00041761"/>
    </source>
</evidence>
<name>A0A0L0P041_CANAR</name>
<dbReference type="EC" id="3.2.1.58" evidence="9"/>
<dbReference type="PANTHER" id="PTHR31297:SF1">
    <property type="entry name" value="GLUCAN 1,3-BETA-GLUCOSIDASE I_II-RELATED"/>
    <property type="match status" value="1"/>
</dbReference>
<keyword evidence="4 13" id="KW-0732">Signal</keyword>
<feature type="chain" id="PRO_5012972209" description="Glucan 1,3-beta-glucosidase" evidence="13">
    <location>
        <begin position="16"/>
        <end position="429"/>
    </location>
</feature>
<evidence type="ECO:0000256" key="13">
    <source>
        <dbReference type="SAM" id="SignalP"/>
    </source>
</evidence>
<evidence type="ECO:0000256" key="11">
    <source>
        <dbReference type="ARBA" id="ARBA00073255"/>
    </source>
</evidence>
<dbReference type="VEuPathDB" id="FungiDB:CJJ09_004481"/>
<feature type="domain" description="Glycoside hydrolase family 5" evidence="14">
    <location>
        <begin position="81"/>
        <end position="223"/>
    </location>
</feature>
<evidence type="ECO:0000256" key="2">
    <source>
        <dbReference type="ARBA" id="ARBA00005641"/>
    </source>
</evidence>
<dbReference type="GO" id="GO:0009986">
    <property type="term" value="C:cell surface"/>
    <property type="evidence" value="ECO:0007669"/>
    <property type="project" value="TreeGrafter"/>
</dbReference>